<dbReference type="PROSITE" id="PS51371">
    <property type="entry name" value="CBS"/>
    <property type="match status" value="2"/>
</dbReference>
<feature type="domain" description="CBS" evidence="3">
    <location>
        <begin position="73"/>
        <end position="129"/>
    </location>
</feature>
<dbReference type="InterPro" id="IPR000644">
    <property type="entry name" value="CBS_dom"/>
</dbReference>
<reference evidence="4 5" key="1">
    <citation type="submission" date="2019-09" db="EMBL/GenBank/DDBJ databases">
        <title>Hydrogenophaga aromatica sp. nov., isolated from a para-xylene-degrading enrichment culture.</title>
        <authorList>
            <person name="Tancsics A."/>
            <person name="Banerjee S."/>
        </authorList>
    </citation>
    <scope>NUCLEOTIDE SEQUENCE [LARGE SCALE GENOMIC DNA]</scope>
    <source>
        <strain evidence="4 5">D2P1</strain>
    </source>
</reference>
<organism evidence="4 5">
    <name type="scientific">Hydrogenophaga aromaticivorans</name>
    <dbReference type="NCBI Taxonomy" id="2610898"/>
    <lineage>
        <taxon>Bacteria</taxon>
        <taxon>Pseudomonadati</taxon>
        <taxon>Pseudomonadota</taxon>
        <taxon>Betaproteobacteria</taxon>
        <taxon>Burkholderiales</taxon>
        <taxon>Comamonadaceae</taxon>
        <taxon>Hydrogenophaga</taxon>
    </lineage>
</organism>
<dbReference type="CDD" id="cd04622">
    <property type="entry name" value="CBS_pair_HRP1_like"/>
    <property type="match status" value="1"/>
</dbReference>
<proteinExistence type="predicted"/>
<dbReference type="Gene3D" id="3.10.580.10">
    <property type="entry name" value="CBS-domain"/>
    <property type="match status" value="1"/>
</dbReference>
<sequence length="147" mass="15846">MQQVKDVMTRDVRSMSPQDTVLLAAKAMEALNVGALPIVEGARVMGVITDRDIVVRGVALEMPMATTLLSELMTEQVECVFEHEGLEEVIAKMQASQIRRLPVLDGAERLVGMLSLGDLAARSDPEMAGFTLAEISEPARPVRAGVS</sequence>
<dbReference type="InterPro" id="IPR046342">
    <property type="entry name" value="CBS_dom_sf"/>
</dbReference>
<dbReference type="InterPro" id="IPR051257">
    <property type="entry name" value="Diverse_CBS-Domain"/>
</dbReference>
<dbReference type="AlphaFoldDB" id="A0A7Y8KXR5"/>
<dbReference type="SMART" id="SM00116">
    <property type="entry name" value="CBS"/>
    <property type="match status" value="2"/>
</dbReference>
<evidence type="ECO:0000256" key="2">
    <source>
        <dbReference type="PROSITE-ProRule" id="PRU00703"/>
    </source>
</evidence>
<dbReference type="EMBL" id="VYGV01000007">
    <property type="protein sequence ID" value="NWF45556.1"/>
    <property type="molecule type" value="Genomic_DNA"/>
</dbReference>
<dbReference type="SUPFAM" id="SSF54631">
    <property type="entry name" value="CBS-domain pair"/>
    <property type="match status" value="1"/>
</dbReference>
<evidence type="ECO:0000256" key="1">
    <source>
        <dbReference type="ARBA" id="ARBA00023122"/>
    </source>
</evidence>
<feature type="domain" description="CBS" evidence="3">
    <location>
        <begin position="8"/>
        <end position="64"/>
    </location>
</feature>
<name>A0A7Y8KXR5_9BURK</name>
<keyword evidence="1 2" id="KW-0129">CBS domain</keyword>
<evidence type="ECO:0000259" key="3">
    <source>
        <dbReference type="PROSITE" id="PS51371"/>
    </source>
</evidence>
<comment type="caution">
    <text evidence="4">The sequence shown here is derived from an EMBL/GenBank/DDBJ whole genome shotgun (WGS) entry which is preliminary data.</text>
</comment>
<dbReference type="PANTHER" id="PTHR43080">
    <property type="entry name" value="CBS DOMAIN-CONTAINING PROTEIN CBSX3, MITOCHONDRIAL"/>
    <property type="match status" value="1"/>
</dbReference>
<keyword evidence="5" id="KW-1185">Reference proteome</keyword>
<gene>
    <name evidence="4" type="ORF">F3K02_09895</name>
</gene>
<dbReference type="Proteomes" id="UP000545507">
    <property type="component" value="Unassembled WGS sequence"/>
</dbReference>
<accession>A0A7Y8KXR5</accession>
<evidence type="ECO:0000313" key="5">
    <source>
        <dbReference type="Proteomes" id="UP000545507"/>
    </source>
</evidence>
<protein>
    <submittedName>
        <fullName evidence="4">CBS domain-containing protein</fullName>
    </submittedName>
</protein>
<evidence type="ECO:0000313" key="4">
    <source>
        <dbReference type="EMBL" id="NWF45556.1"/>
    </source>
</evidence>
<dbReference type="RefSeq" id="WP_177135468.1">
    <property type="nucleotide sequence ID" value="NZ_VYGV01000007.1"/>
</dbReference>
<dbReference type="PANTHER" id="PTHR43080:SF2">
    <property type="entry name" value="CBS DOMAIN-CONTAINING PROTEIN"/>
    <property type="match status" value="1"/>
</dbReference>
<dbReference type="Pfam" id="PF00571">
    <property type="entry name" value="CBS"/>
    <property type="match status" value="2"/>
</dbReference>